<feature type="compositionally biased region" description="Basic and acidic residues" evidence="1">
    <location>
        <begin position="1"/>
        <end position="11"/>
    </location>
</feature>
<sequence length="211" mass="23492">MARGIHPLEQKMHRRHRIAAPGSRCHAPEPEAGTRGSPKRQARERIGRGPRSYDRAGSPKTTCTRADHRLHDRTPVEDNGAPRSRHTSCRRQKTLSAPRALGDAIVPSGCLPQDAISDFTSNRYEESAKGRPRLVERTEAAFRRYPPNNSFACDYHPPRCCSRTCQRPNASEGGIRCAVACLHAVERTGPPERLVGGVRATRSLLPRMYLD</sequence>
<feature type="compositionally biased region" description="Basic residues" evidence="1">
    <location>
        <begin position="83"/>
        <end position="93"/>
    </location>
</feature>
<feature type="compositionally biased region" description="Basic and acidic residues" evidence="1">
    <location>
        <begin position="65"/>
        <end position="76"/>
    </location>
</feature>
<gene>
    <name evidence="2" type="ORF">HPB51_001094</name>
</gene>
<evidence type="ECO:0000313" key="2">
    <source>
        <dbReference type="EMBL" id="KAH8018276.1"/>
    </source>
</evidence>
<reference evidence="2" key="1">
    <citation type="journal article" date="2020" name="Cell">
        <title>Large-Scale Comparative Analyses of Tick Genomes Elucidate Their Genetic Diversity and Vector Capacities.</title>
        <authorList>
            <consortium name="Tick Genome and Microbiome Consortium (TIGMIC)"/>
            <person name="Jia N."/>
            <person name="Wang J."/>
            <person name="Shi W."/>
            <person name="Du L."/>
            <person name="Sun Y."/>
            <person name="Zhan W."/>
            <person name="Jiang J.F."/>
            <person name="Wang Q."/>
            <person name="Zhang B."/>
            <person name="Ji P."/>
            <person name="Bell-Sakyi L."/>
            <person name="Cui X.M."/>
            <person name="Yuan T.T."/>
            <person name="Jiang B.G."/>
            <person name="Yang W.F."/>
            <person name="Lam T.T."/>
            <person name="Chang Q.C."/>
            <person name="Ding S.J."/>
            <person name="Wang X.J."/>
            <person name="Zhu J.G."/>
            <person name="Ruan X.D."/>
            <person name="Zhao L."/>
            <person name="Wei J.T."/>
            <person name="Ye R.Z."/>
            <person name="Que T.C."/>
            <person name="Du C.H."/>
            <person name="Zhou Y.H."/>
            <person name="Cheng J.X."/>
            <person name="Dai P.F."/>
            <person name="Guo W.B."/>
            <person name="Han X.H."/>
            <person name="Huang E.J."/>
            <person name="Li L.F."/>
            <person name="Wei W."/>
            <person name="Gao Y.C."/>
            <person name="Liu J.Z."/>
            <person name="Shao H.Z."/>
            <person name="Wang X."/>
            <person name="Wang C.C."/>
            <person name="Yang T.C."/>
            <person name="Huo Q.B."/>
            <person name="Li W."/>
            <person name="Chen H.Y."/>
            <person name="Chen S.E."/>
            <person name="Zhou L.G."/>
            <person name="Ni X.B."/>
            <person name="Tian J.H."/>
            <person name="Sheng Y."/>
            <person name="Liu T."/>
            <person name="Pan Y.S."/>
            <person name="Xia L.Y."/>
            <person name="Li J."/>
            <person name="Zhao F."/>
            <person name="Cao W.C."/>
        </authorList>
    </citation>
    <scope>NUCLEOTIDE SEQUENCE</scope>
    <source>
        <strain evidence="2">Rmic-2018</strain>
    </source>
</reference>
<evidence type="ECO:0000256" key="1">
    <source>
        <dbReference type="SAM" id="MobiDB-lite"/>
    </source>
</evidence>
<reference evidence="2" key="2">
    <citation type="submission" date="2021-09" db="EMBL/GenBank/DDBJ databases">
        <authorList>
            <person name="Jia N."/>
            <person name="Wang J."/>
            <person name="Shi W."/>
            <person name="Du L."/>
            <person name="Sun Y."/>
            <person name="Zhan W."/>
            <person name="Jiang J."/>
            <person name="Wang Q."/>
            <person name="Zhang B."/>
            <person name="Ji P."/>
            <person name="Sakyi L.B."/>
            <person name="Cui X."/>
            <person name="Yuan T."/>
            <person name="Jiang B."/>
            <person name="Yang W."/>
            <person name="Lam T.T.-Y."/>
            <person name="Chang Q."/>
            <person name="Ding S."/>
            <person name="Wang X."/>
            <person name="Zhu J."/>
            <person name="Ruan X."/>
            <person name="Zhao L."/>
            <person name="Wei J."/>
            <person name="Que T."/>
            <person name="Du C."/>
            <person name="Cheng J."/>
            <person name="Dai P."/>
            <person name="Han X."/>
            <person name="Huang E."/>
            <person name="Gao Y."/>
            <person name="Liu J."/>
            <person name="Shao H."/>
            <person name="Ye R."/>
            <person name="Li L."/>
            <person name="Wei W."/>
            <person name="Wang X."/>
            <person name="Wang C."/>
            <person name="Huo Q."/>
            <person name="Li W."/>
            <person name="Guo W."/>
            <person name="Chen H."/>
            <person name="Chen S."/>
            <person name="Zhou L."/>
            <person name="Zhou L."/>
            <person name="Ni X."/>
            <person name="Tian J."/>
            <person name="Zhou Y."/>
            <person name="Sheng Y."/>
            <person name="Liu T."/>
            <person name="Pan Y."/>
            <person name="Xia L."/>
            <person name="Li J."/>
            <person name="Zhao F."/>
            <person name="Cao W."/>
        </authorList>
    </citation>
    <scope>NUCLEOTIDE SEQUENCE</scope>
    <source>
        <strain evidence="2">Rmic-2018</strain>
        <tissue evidence="2">Larvae</tissue>
    </source>
</reference>
<dbReference type="EMBL" id="JABSTU010000010">
    <property type="protein sequence ID" value="KAH8018276.1"/>
    <property type="molecule type" value="Genomic_DNA"/>
</dbReference>
<protein>
    <submittedName>
        <fullName evidence="2">Uncharacterized protein</fullName>
    </submittedName>
</protein>
<name>A0A9J6D845_RHIMP</name>
<organism evidence="2 3">
    <name type="scientific">Rhipicephalus microplus</name>
    <name type="common">Cattle tick</name>
    <name type="synonym">Boophilus microplus</name>
    <dbReference type="NCBI Taxonomy" id="6941"/>
    <lineage>
        <taxon>Eukaryota</taxon>
        <taxon>Metazoa</taxon>
        <taxon>Ecdysozoa</taxon>
        <taxon>Arthropoda</taxon>
        <taxon>Chelicerata</taxon>
        <taxon>Arachnida</taxon>
        <taxon>Acari</taxon>
        <taxon>Parasitiformes</taxon>
        <taxon>Ixodida</taxon>
        <taxon>Ixodoidea</taxon>
        <taxon>Ixodidae</taxon>
        <taxon>Rhipicephalinae</taxon>
        <taxon>Rhipicephalus</taxon>
        <taxon>Boophilus</taxon>
    </lineage>
</organism>
<comment type="caution">
    <text evidence="2">The sequence shown here is derived from an EMBL/GenBank/DDBJ whole genome shotgun (WGS) entry which is preliminary data.</text>
</comment>
<dbReference type="AlphaFoldDB" id="A0A9J6D845"/>
<proteinExistence type="predicted"/>
<feature type="compositionally biased region" description="Basic and acidic residues" evidence="1">
    <location>
        <begin position="41"/>
        <end position="54"/>
    </location>
</feature>
<evidence type="ECO:0000313" key="3">
    <source>
        <dbReference type="Proteomes" id="UP000821866"/>
    </source>
</evidence>
<feature type="region of interest" description="Disordered" evidence="1">
    <location>
        <begin position="1"/>
        <end position="96"/>
    </location>
</feature>
<accession>A0A9J6D845</accession>
<dbReference type="Proteomes" id="UP000821866">
    <property type="component" value="Chromosome 8"/>
</dbReference>
<keyword evidence="3" id="KW-1185">Reference proteome</keyword>